<sequence>MVKVSQQVGQSRTSGSDIATKIAPFLQGLTREIQEEERREKRVFVFSALDSLNLLHLQGDAVHWLPSGFKQIISLHSASRGTLLLVSGYSPISCDKLLCRQACLVDPSSHQNRGKLFVSTIRSDS</sequence>
<protein>
    <submittedName>
        <fullName evidence="1">Uncharacterized protein</fullName>
    </submittedName>
</protein>
<dbReference type="AlphaFoldDB" id="A0A8X7ZZR9"/>
<gene>
    <name evidence="1" type="ORF">POTOM_015342</name>
</gene>
<evidence type="ECO:0000313" key="2">
    <source>
        <dbReference type="Proteomes" id="UP000886885"/>
    </source>
</evidence>
<name>A0A8X7ZZR9_POPTO</name>
<proteinExistence type="predicted"/>
<accession>A0A8X7ZZR9</accession>
<dbReference type="Proteomes" id="UP000886885">
    <property type="component" value="Chromosome 4A"/>
</dbReference>
<evidence type="ECO:0000313" key="1">
    <source>
        <dbReference type="EMBL" id="KAG6778979.1"/>
    </source>
</evidence>
<reference evidence="1" key="1">
    <citation type="journal article" date="2020" name="bioRxiv">
        <title>Hybrid origin of Populus tomentosa Carr. identified through genome sequencing and phylogenomic analysis.</title>
        <authorList>
            <person name="An X."/>
            <person name="Gao K."/>
            <person name="Chen Z."/>
            <person name="Li J."/>
            <person name="Yang X."/>
            <person name="Yang X."/>
            <person name="Zhou J."/>
            <person name="Guo T."/>
            <person name="Zhao T."/>
            <person name="Huang S."/>
            <person name="Miao D."/>
            <person name="Khan W.U."/>
            <person name="Rao P."/>
            <person name="Ye M."/>
            <person name="Lei B."/>
            <person name="Liao W."/>
            <person name="Wang J."/>
            <person name="Ji L."/>
            <person name="Li Y."/>
            <person name="Guo B."/>
            <person name="Mustafa N.S."/>
            <person name="Li S."/>
            <person name="Yun Q."/>
            <person name="Keller S.R."/>
            <person name="Mao J."/>
            <person name="Zhang R."/>
            <person name="Strauss S.H."/>
        </authorList>
    </citation>
    <scope>NUCLEOTIDE SEQUENCE</scope>
    <source>
        <strain evidence="1">GM15</strain>
        <tissue evidence="1">Leaf</tissue>
    </source>
</reference>
<comment type="caution">
    <text evidence="1">The sequence shown here is derived from an EMBL/GenBank/DDBJ whole genome shotgun (WGS) entry which is preliminary data.</text>
</comment>
<dbReference type="EMBL" id="JAAWWB010000007">
    <property type="protein sequence ID" value="KAG6778979.1"/>
    <property type="molecule type" value="Genomic_DNA"/>
</dbReference>
<organism evidence="1 2">
    <name type="scientific">Populus tomentosa</name>
    <name type="common">Chinese white poplar</name>
    <dbReference type="NCBI Taxonomy" id="118781"/>
    <lineage>
        <taxon>Eukaryota</taxon>
        <taxon>Viridiplantae</taxon>
        <taxon>Streptophyta</taxon>
        <taxon>Embryophyta</taxon>
        <taxon>Tracheophyta</taxon>
        <taxon>Spermatophyta</taxon>
        <taxon>Magnoliopsida</taxon>
        <taxon>eudicotyledons</taxon>
        <taxon>Gunneridae</taxon>
        <taxon>Pentapetalae</taxon>
        <taxon>rosids</taxon>
        <taxon>fabids</taxon>
        <taxon>Malpighiales</taxon>
        <taxon>Salicaceae</taxon>
        <taxon>Saliceae</taxon>
        <taxon>Populus</taxon>
    </lineage>
</organism>
<keyword evidence="2" id="KW-1185">Reference proteome</keyword>